<dbReference type="Proteomes" id="UP000824633">
    <property type="component" value="Chromosome"/>
</dbReference>
<accession>A0ABM7TD82</accession>
<organism evidence="1 2">
    <name type="scientific">Clostridium gelidum</name>
    <dbReference type="NCBI Taxonomy" id="704125"/>
    <lineage>
        <taxon>Bacteria</taxon>
        <taxon>Bacillati</taxon>
        <taxon>Bacillota</taxon>
        <taxon>Clostridia</taxon>
        <taxon>Eubacteriales</taxon>
        <taxon>Clostridiaceae</taxon>
        <taxon>Clostridium</taxon>
    </lineage>
</organism>
<evidence type="ECO:0000313" key="1">
    <source>
        <dbReference type="EMBL" id="BCZ49292.1"/>
    </source>
</evidence>
<dbReference type="RefSeq" id="WP_224035483.1">
    <property type="nucleotide sequence ID" value="NZ_AP024849.1"/>
</dbReference>
<name>A0ABM7TD82_9CLOT</name>
<reference evidence="2" key="1">
    <citation type="submission" date="2021-07" db="EMBL/GenBank/DDBJ databases">
        <title>Complete genome sequencing of a Clostridium isolate.</title>
        <authorList>
            <person name="Ueki A."/>
            <person name="Tonouchi A."/>
        </authorList>
    </citation>
    <scope>NUCLEOTIDE SEQUENCE [LARGE SCALE GENOMIC DNA]</scope>
    <source>
        <strain evidence="2">C5S11</strain>
    </source>
</reference>
<proteinExistence type="predicted"/>
<dbReference type="EMBL" id="AP024849">
    <property type="protein sequence ID" value="BCZ49292.1"/>
    <property type="molecule type" value="Genomic_DNA"/>
</dbReference>
<sequence>MSNVTDDQTQYTFVSKQDIERQFKTIGGIDAIVNSHAATITNAVVSFFAACIKKSIPGALAISVIQGAVAAQYEHLKSLLDEFSNESDWCIVITTVYGFTGWSGGYPTYSKIVSIRCDVETGEA</sequence>
<protein>
    <submittedName>
        <fullName evidence="1">Uncharacterized protein</fullName>
    </submittedName>
</protein>
<evidence type="ECO:0000313" key="2">
    <source>
        <dbReference type="Proteomes" id="UP000824633"/>
    </source>
</evidence>
<keyword evidence="2" id="KW-1185">Reference proteome</keyword>
<gene>
    <name evidence="1" type="ORF">psyc5s11_53590</name>
</gene>